<proteinExistence type="predicted"/>
<evidence type="ECO:0000313" key="9">
    <source>
        <dbReference type="Proteomes" id="UP000567293"/>
    </source>
</evidence>
<name>A0A7V8NV41_9BACT</name>
<keyword evidence="6" id="KW-0464">Manganese</keyword>
<dbReference type="InterPro" id="IPR045121">
    <property type="entry name" value="CoAse"/>
</dbReference>
<dbReference type="Proteomes" id="UP000567293">
    <property type="component" value="Unassembled WGS sequence"/>
</dbReference>
<keyword evidence="9" id="KW-1185">Reference proteome</keyword>
<dbReference type="EMBL" id="JACDQQ010002267">
    <property type="protein sequence ID" value="MBA0087957.1"/>
    <property type="molecule type" value="Genomic_DNA"/>
</dbReference>
<dbReference type="InterPro" id="IPR015797">
    <property type="entry name" value="NUDIX_hydrolase-like_dom_sf"/>
</dbReference>
<evidence type="ECO:0000256" key="6">
    <source>
        <dbReference type="ARBA" id="ARBA00023211"/>
    </source>
</evidence>
<comment type="cofactor">
    <cofactor evidence="2">
        <name>Mg(2+)</name>
        <dbReference type="ChEBI" id="CHEBI:18420"/>
    </cofactor>
</comment>
<keyword evidence="5" id="KW-0460">Magnesium</keyword>
<dbReference type="Pfam" id="PF00293">
    <property type="entry name" value="NUDIX"/>
    <property type="match status" value="1"/>
</dbReference>
<keyword evidence="3" id="KW-0479">Metal-binding</keyword>
<dbReference type="PROSITE" id="PS51462">
    <property type="entry name" value="NUDIX"/>
    <property type="match status" value="1"/>
</dbReference>
<dbReference type="PANTHER" id="PTHR12992:SF11">
    <property type="entry name" value="MITOCHONDRIAL COENZYME A DIPHOSPHATASE NUDT8"/>
    <property type="match status" value="1"/>
</dbReference>
<evidence type="ECO:0000256" key="1">
    <source>
        <dbReference type="ARBA" id="ARBA00001936"/>
    </source>
</evidence>
<organism evidence="8 9">
    <name type="scientific">Candidatus Acidiferrum panamense</name>
    <dbReference type="NCBI Taxonomy" id="2741543"/>
    <lineage>
        <taxon>Bacteria</taxon>
        <taxon>Pseudomonadati</taxon>
        <taxon>Acidobacteriota</taxon>
        <taxon>Terriglobia</taxon>
        <taxon>Candidatus Acidiferrales</taxon>
        <taxon>Candidatus Acidiferrum</taxon>
    </lineage>
</organism>
<sequence length="173" mass="19635">MPEPEAAVAIVHAQGPEESVLLIRRTEREEDPWSGHWSFPGGRHDREDRDLLDTALRELAEECGIQLAREQMELALPPTNAGRRLGHQLLVAPFLFRVREVLGTDLDPREAAEALWIPLRWLRDPARHTLLPVPRLPKDLAFPAIDLAGAPLWGFTYRVITEWLGLHPRQSST</sequence>
<evidence type="ECO:0000256" key="5">
    <source>
        <dbReference type="ARBA" id="ARBA00022842"/>
    </source>
</evidence>
<evidence type="ECO:0000256" key="2">
    <source>
        <dbReference type="ARBA" id="ARBA00001946"/>
    </source>
</evidence>
<feature type="non-terminal residue" evidence="8">
    <location>
        <position position="173"/>
    </location>
</feature>
<dbReference type="SUPFAM" id="SSF55811">
    <property type="entry name" value="Nudix"/>
    <property type="match status" value="1"/>
</dbReference>
<dbReference type="AlphaFoldDB" id="A0A7V8NV41"/>
<accession>A0A7V8NV41</accession>
<feature type="domain" description="Nudix hydrolase" evidence="7">
    <location>
        <begin position="2"/>
        <end position="138"/>
    </location>
</feature>
<comment type="caution">
    <text evidence="8">The sequence shown here is derived from an EMBL/GenBank/DDBJ whole genome shotgun (WGS) entry which is preliminary data.</text>
</comment>
<dbReference type="GO" id="GO:0010945">
    <property type="term" value="F:coenzyme A diphosphatase activity"/>
    <property type="evidence" value="ECO:0007669"/>
    <property type="project" value="InterPro"/>
</dbReference>
<protein>
    <submittedName>
        <fullName evidence="8">CoA pyrophosphatase</fullName>
    </submittedName>
</protein>
<gene>
    <name evidence="8" type="ORF">HRJ53_23470</name>
</gene>
<keyword evidence="4" id="KW-0378">Hydrolase</keyword>
<dbReference type="Gene3D" id="3.90.79.10">
    <property type="entry name" value="Nucleoside Triphosphate Pyrophosphohydrolase"/>
    <property type="match status" value="1"/>
</dbReference>
<dbReference type="CDD" id="cd03426">
    <property type="entry name" value="NUDIX_CoAse_Nudt7"/>
    <property type="match status" value="1"/>
</dbReference>
<dbReference type="PANTHER" id="PTHR12992">
    <property type="entry name" value="NUDIX HYDROLASE"/>
    <property type="match status" value="1"/>
</dbReference>
<comment type="cofactor">
    <cofactor evidence="1">
        <name>Mn(2+)</name>
        <dbReference type="ChEBI" id="CHEBI:29035"/>
    </cofactor>
</comment>
<evidence type="ECO:0000259" key="7">
    <source>
        <dbReference type="PROSITE" id="PS51462"/>
    </source>
</evidence>
<reference evidence="8" key="1">
    <citation type="submission" date="2020-06" db="EMBL/GenBank/DDBJ databases">
        <title>Legume-microbial interactions unlock mineral nutrients during tropical forest succession.</title>
        <authorList>
            <person name="Epihov D.Z."/>
        </authorList>
    </citation>
    <scope>NUCLEOTIDE SEQUENCE [LARGE SCALE GENOMIC DNA]</scope>
    <source>
        <strain evidence="8">Pan2503</strain>
    </source>
</reference>
<dbReference type="GO" id="GO:0046872">
    <property type="term" value="F:metal ion binding"/>
    <property type="evidence" value="ECO:0007669"/>
    <property type="project" value="UniProtKB-KW"/>
</dbReference>
<evidence type="ECO:0000313" key="8">
    <source>
        <dbReference type="EMBL" id="MBA0087957.1"/>
    </source>
</evidence>
<evidence type="ECO:0000256" key="4">
    <source>
        <dbReference type="ARBA" id="ARBA00022801"/>
    </source>
</evidence>
<dbReference type="InterPro" id="IPR000086">
    <property type="entry name" value="NUDIX_hydrolase_dom"/>
</dbReference>
<evidence type="ECO:0000256" key="3">
    <source>
        <dbReference type="ARBA" id="ARBA00022723"/>
    </source>
</evidence>